<dbReference type="Gene3D" id="2.60.40.10">
    <property type="entry name" value="Immunoglobulins"/>
    <property type="match status" value="1"/>
</dbReference>
<gene>
    <name evidence="12" type="primary">LOC111114846</name>
</gene>
<dbReference type="PANTHER" id="PTHR22600">
    <property type="entry name" value="BETA-HEXOSAMINIDASE"/>
    <property type="match status" value="1"/>
</dbReference>
<comment type="similarity">
    <text evidence="2">Belongs to the glycosyl hydrolase 20 family.</text>
</comment>
<evidence type="ECO:0000313" key="11">
    <source>
        <dbReference type="Proteomes" id="UP000694844"/>
    </source>
</evidence>
<dbReference type="SUPFAM" id="SSF81296">
    <property type="entry name" value="E set domains"/>
    <property type="match status" value="1"/>
</dbReference>
<evidence type="ECO:0000313" key="12">
    <source>
        <dbReference type="RefSeq" id="XP_022309058.1"/>
    </source>
</evidence>
<comment type="catalytic activity">
    <reaction evidence="1">
        <text>Hydrolysis of terminal non-reducing N-acetyl-D-hexosamine residues in N-acetyl-beta-D-hexosaminides.</text>
        <dbReference type="EC" id="3.2.1.52"/>
    </reaction>
</comment>
<dbReference type="InterPro" id="IPR029018">
    <property type="entry name" value="Hex-like_dom2"/>
</dbReference>
<keyword evidence="9" id="KW-0472">Membrane</keyword>
<name>A0A8B8C090_CRAVI</name>
<dbReference type="Gene3D" id="2.60.40.290">
    <property type="match status" value="1"/>
</dbReference>
<dbReference type="PRINTS" id="PR00738">
    <property type="entry name" value="GLHYDRLASE20"/>
</dbReference>
<dbReference type="InterPro" id="IPR017853">
    <property type="entry name" value="GH"/>
</dbReference>
<evidence type="ECO:0000256" key="1">
    <source>
        <dbReference type="ARBA" id="ARBA00001231"/>
    </source>
</evidence>
<feature type="active site" description="Proton donor" evidence="8">
    <location>
        <position position="605"/>
    </location>
</feature>
<keyword evidence="5" id="KW-0326">Glycosidase</keyword>
<dbReference type="EC" id="3.2.1.52" evidence="3"/>
<dbReference type="Proteomes" id="UP000694844">
    <property type="component" value="Chromosome 9"/>
</dbReference>
<dbReference type="SMART" id="SM01081">
    <property type="entry name" value="CHB_HEX"/>
    <property type="match status" value="1"/>
</dbReference>
<dbReference type="OrthoDB" id="428480at2759"/>
<dbReference type="KEGG" id="cvn:111114846"/>
<dbReference type="Pfam" id="PF02838">
    <property type="entry name" value="Glyco_hydro_20b"/>
    <property type="match status" value="1"/>
</dbReference>
<evidence type="ECO:0000256" key="4">
    <source>
        <dbReference type="ARBA" id="ARBA00022801"/>
    </source>
</evidence>
<evidence type="ECO:0000256" key="8">
    <source>
        <dbReference type="PIRSR" id="PIRSR625705-1"/>
    </source>
</evidence>
<evidence type="ECO:0000259" key="10">
    <source>
        <dbReference type="SMART" id="SM01081"/>
    </source>
</evidence>
<dbReference type="Pfam" id="PF00728">
    <property type="entry name" value="Glyco_hydro_20"/>
    <property type="match status" value="1"/>
</dbReference>
<evidence type="ECO:0000256" key="6">
    <source>
        <dbReference type="ARBA" id="ARBA00030512"/>
    </source>
</evidence>
<dbReference type="GO" id="GO:0005975">
    <property type="term" value="P:carbohydrate metabolic process"/>
    <property type="evidence" value="ECO:0007669"/>
    <property type="project" value="InterPro"/>
</dbReference>
<dbReference type="InterPro" id="IPR015883">
    <property type="entry name" value="Glyco_hydro_20_cat"/>
</dbReference>
<dbReference type="SUPFAM" id="SSF51445">
    <property type="entry name" value="(Trans)glycosidases"/>
    <property type="match status" value="1"/>
</dbReference>
<dbReference type="InterPro" id="IPR015882">
    <property type="entry name" value="HEX_bac_N"/>
</dbReference>
<dbReference type="SUPFAM" id="SSF55545">
    <property type="entry name" value="beta-N-acetylhexosaminidase-like domain"/>
    <property type="match status" value="1"/>
</dbReference>
<dbReference type="GO" id="GO:0030203">
    <property type="term" value="P:glycosaminoglycan metabolic process"/>
    <property type="evidence" value="ECO:0007669"/>
    <property type="project" value="TreeGrafter"/>
</dbReference>
<feature type="domain" description="Chitobiase/beta-hexosaminidases N-terminal" evidence="10">
    <location>
        <begin position="100"/>
        <end position="258"/>
    </location>
</feature>
<dbReference type="GO" id="GO:0016020">
    <property type="term" value="C:membrane"/>
    <property type="evidence" value="ECO:0007669"/>
    <property type="project" value="TreeGrafter"/>
</dbReference>
<dbReference type="InterPro" id="IPR012291">
    <property type="entry name" value="CBM2_carb-bd_dom_sf"/>
</dbReference>
<dbReference type="GeneID" id="111114846"/>
<evidence type="ECO:0000256" key="7">
    <source>
        <dbReference type="ARBA" id="ARBA00033000"/>
    </source>
</evidence>
<keyword evidence="11" id="KW-1185">Reference proteome</keyword>
<dbReference type="Pfam" id="PF03173">
    <property type="entry name" value="CHB_HEX"/>
    <property type="match status" value="1"/>
</dbReference>
<dbReference type="GO" id="GO:0004563">
    <property type="term" value="F:beta-N-acetylhexosaminidase activity"/>
    <property type="evidence" value="ECO:0007669"/>
    <property type="project" value="UniProtKB-EC"/>
</dbReference>
<dbReference type="PANTHER" id="PTHR22600:SF57">
    <property type="entry name" value="BETA-N-ACETYLHEXOSAMINIDASE"/>
    <property type="match status" value="1"/>
</dbReference>
<sequence>MPATQASSKMRLTRITLMRWLRHRKITVCICAVLAFVLIHWYMQSDSYLIEEFTFPLPGATTKKPWSDFFFGFCDFAGISKSTTSPPDKQLQKYVNYMAEKIIVNFTVIRNIDSISVKKFTLYNSGNEDIPFFKWKLYFYDVGFVGFNSFPYPRGLPVDNSELLIFHEAGNLYSLQPTDQFVPFIHRGDTLEVVYDTYGPHVSKYYSFPNWFVSCEGCVPRVLKCTVGEGLEFVGNFSKREQLKRSQDDLMKPFTAQDRFKRNSAVRNTRKAPIHSVIPTPLKMDGWEEDSVFVSPSDWVVNAQNFKQEGKLLAETLQLSMGNSRKNNVISFRQGHVNFTKNSNLHTQEGYEISIDPKAGTIEVIAIKPAGAFYAVQTLLSLMKKEHGKSRNSVGYSFPKTKIVDAPRFEYRGLMVDVSRNFVDKKTILKLLDVMAMYKVNKFHFHLSDDDGWRLEILDFPELTQFASNRCLDPTEEVCLPPSLGSGPFLNLSGTGFYTATDYKEILSYAKSRHIQVIPEIDVPGHARSAIKAMELRYKRTKNPKYRLIDPDDRSQYKSAQGHTDNAVNPCLDGTYEFLKVILRNLYDLHKDIQPLTFYMLGGDEVAGGAWEKSPLCMNLKQKHSLHTYHDLKRYFFRRLVHEMEKEGMSFGLWGDAVLDKELNPNPLEEEFKGKVYTYSWSNIWEWRRGSLAFKLANAGYKVVMSPATYFYFDHPYEPDPQERGLYWATRYLDSHTAFSYQPDHLYWNRGTLVNGGEMTDTVLCSGGCPPLTEPQNIRGLQVDLWTETIRTPEQVDYMLFPRFLAFAERAWHKAPWESMKDAVKRNKKLQTDWEKFAQKVGHKELRRLEEKGVMYRLDPPGARFSASILEINTIFPGLPVEYSLNNGASWEKYNPEITTKLSHKGSVWVRSTSFDGQRKSRVVCVEES</sequence>
<evidence type="ECO:0000256" key="2">
    <source>
        <dbReference type="ARBA" id="ARBA00006285"/>
    </source>
</evidence>
<dbReference type="CDD" id="cd02847">
    <property type="entry name" value="E_set_Chitobiase_C"/>
    <property type="match status" value="1"/>
</dbReference>
<organism evidence="11 12">
    <name type="scientific">Crassostrea virginica</name>
    <name type="common">Eastern oyster</name>
    <dbReference type="NCBI Taxonomy" id="6565"/>
    <lineage>
        <taxon>Eukaryota</taxon>
        <taxon>Metazoa</taxon>
        <taxon>Spiralia</taxon>
        <taxon>Lophotrochozoa</taxon>
        <taxon>Mollusca</taxon>
        <taxon>Bivalvia</taxon>
        <taxon>Autobranchia</taxon>
        <taxon>Pteriomorphia</taxon>
        <taxon>Ostreida</taxon>
        <taxon>Ostreoidea</taxon>
        <taxon>Ostreidae</taxon>
        <taxon>Crassostrea</taxon>
    </lineage>
</organism>
<protein>
    <recommendedName>
        <fullName evidence="3">beta-N-acetylhexosaminidase</fullName>
        <ecNumber evidence="3">3.2.1.52</ecNumber>
    </recommendedName>
    <alternativeName>
        <fullName evidence="6">Beta-N-acetylhexosaminidase</fullName>
    </alternativeName>
    <alternativeName>
        <fullName evidence="7">N-acetyl-beta-glucosaminidase</fullName>
    </alternativeName>
</protein>
<dbReference type="InterPro" id="IPR014756">
    <property type="entry name" value="Ig_E-set"/>
</dbReference>
<feature type="transmembrane region" description="Helical" evidence="9">
    <location>
        <begin position="26"/>
        <end position="43"/>
    </location>
</feature>
<reference evidence="12" key="1">
    <citation type="submission" date="2025-08" db="UniProtKB">
        <authorList>
            <consortium name="RefSeq"/>
        </authorList>
    </citation>
    <scope>IDENTIFICATION</scope>
    <source>
        <tissue evidence="12">Whole sample</tissue>
    </source>
</reference>
<dbReference type="RefSeq" id="XP_022309058.1">
    <property type="nucleotide sequence ID" value="XM_022453350.1"/>
</dbReference>
<dbReference type="InterPro" id="IPR025705">
    <property type="entry name" value="Beta_hexosaminidase_sua/sub"/>
</dbReference>
<keyword evidence="4" id="KW-0378">Hydrolase</keyword>
<dbReference type="GO" id="GO:0030247">
    <property type="term" value="F:polysaccharide binding"/>
    <property type="evidence" value="ECO:0007669"/>
    <property type="project" value="InterPro"/>
</dbReference>
<evidence type="ECO:0000256" key="5">
    <source>
        <dbReference type="ARBA" id="ARBA00023295"/>
    </source>
</evidence>
<proteinExistence type="inferred from homology"/>
<dbReference type="InterPro" id="IPR004867">
    <property type="entry name" value="CHB_C_dom"/>
</dbReference>
<evidence type="ECO:0000256" key="3">
    <source>
        <dbReference type="ARBA" id="ARBA00012663"/>
    </source>
</evidence>
<dbReference type="Gene3D" id="3.20.20.80">
    <property type="entry name" value="Glycosidases"/>
    <property type="match status" value="1"/>
</dbReference>
<accession>A0A8B8C090</accession>
<dbReference type="Pfam" id="PF03174">
    <property type="entry name" value="CHB_HEX_C"/>
    <property type="match status" value="1"/>
</dbReference>
<dbReference type="SUPFAM" id="SSF49384">
    <property type="entry name" value="Carbohydrate-binding domain"/>
    <property type="match status" value="1"/>
</dbReference>
<dbReference type="AlphaFoldDB" id="A0A8B8C090"/>
<dbReference type="InterPro" id="IPR004866">
    <property type="entry name" value="CHB/HEX_N_dom"/>
</dbReference>
<keyword evidence="9" id="KW-1133">Transmembrane helix</keyword>
<dbReference type="InterPro" id="IPR013783">
    <property type="entry name" value="Ig-like_fold"/>
</dbReference>
<evidence type="ECO:0000256" key="9">
    <source>
        <dbReference type="SAM" id="Phobius"/>
    </source>
</evidence>
<dbReference type="InterPro" id="IPR008965">
    <property type="entry name" value="CBM2/CBM3_carb-bd_dom_sf"/>
</dbReference>
<keyword evidence="9" id="KW-0812">Transmembrane</keyword>
<dbReference type="Gene3D" id="3.30.379.10">
    <property type="entry name" value="Chitobiase/beta-hexosaminidase domain 2-like"/>
    <property type="match status" value="1"/>
</dbReference>